<dbReference type="SUPFAM" id="SSF54814">
    <property type="entry name" value="Prokaryotic type KH domain (KH-domain type II)"/>
    <property type="match status" value="2"/>
</dbReference>
<dbReference type="FunFam" id="3.30.300.20:FF:000005">
    <property type="entry name" value="Transcription termination/antitermination protein NusA"/>
    <property type="match status" value="1"/>
</dbReference>
<keyword evidence="5 7" id="KW-0805">Transcription regulation</keyword>
<accession>A0A172Y8G3</accession>
<reference evidence="10 11" key="1">
    <citation type="journal article" date="2014" name="Genome Announc.">
        <title>Genome Sequence of a Promising Hydrogen-Producing Facultative Anaerobic Bacterium, Brevundimonas naejangsanensis Strain B1.</title>
        <authorList>
            <person name="Su H."/>
            <person name="Zhang T."/>
            <person name="Bao M."/>
            <person name="Jiang Y."/>
            <person name="Wang Y."/>
            <person name="Tan T."/>
        </authorList>
    </citation>
    <scope>NUCLEOTIDE SEQUENCE [LARGE SCALE GENOMIC DNA]</scope>
    <source>
        <strain evidence="10 11">B1</strain>
    </source>
</reference>
<dbReference type="Gene3D" id="3.30.300.20">
    <property type="match status" value="2"/>
</dbReference>
<dbReference type="HAMAP" id="MF_00945_B">
    <property type="entry name" value="NusA_B"/>
    <property type="match status" value="1"/>
</dbReference>
<dbReference type="InterPro" id="IPR015946">
    <property type="entry name" value="KH_dom-like_a/b"/>
</dbReference>
<dbReference type="FunFam" id="3.30.300.20:FF:000002">
    <property type="entry name" value="Transcription termination/antitermination protein NusA"/>
    <property type="match status" value="1"/>
</dbReference>
<comment type="similarity">
    <text evidence="7">Belongs to the NusA family.</text>
</comment>
<evidence type="ECO:0000256" key="7">
    <source>
        <dbReference type="HAMAP-Rule" id="MF_00945"/>
    </source>
</evidence>
<evidence type="ECO:0000256" key="3">
    <source>
        <dbReference type="ARBA" id="ARBA00022814"/>
    </source>
</evidence>
<dbReference type="Gene3D" id="1.10.150.20">
    <property type="entry name" value="5' to 3' exonuclease, C-terminal subdomain"/>
    <property type="match status" value="2"/>
</dbReference>
<dbReference type="CDD" id="cd04455">
    <property type="entry name" value="S1_NusA"/>
    <property type="match status" value="1"/>
</dbReference>
<feature type="compositionally biased region" description="Acidic residues" evidence="8">
    <location>
        <begin position="542"/>
        <end position="566"/>
    </location>
</feature>
<dbReference type="PROSITE" id="PS50084">
    <property type="entry name" value="KH_TYPE_1"/>
    <property type="match status" value="1"/>
</dbReference>
<dbReference type="InterPro" id="IPR013735">
    <property type="entry name" value="TF_NusA_N"/>
</dbReference>
<keyword evidence="4 7" id="KW-0694">RNA-binding</keyword>
<comment type="function">
    <text evidence="7">Participates in both transcription termination and antitermination.</text>
</comment>
<name>A0A172Y8G3_9CAUL</name>
<keyword evidence="2 7" id="KW-0963">Cytoplasm</keyword>
<dbReference type="Gene3D" id="3.30.1480.10">
    <property type="entry name" value="NusA, N-terminal domain"/>
    <property type="match status" value="1"/>
</dbReference>
<dbReference type="SMART" id="SM00316">
    <property type="entry name" value="S1"/>
    <property type="match status" value="1"/>
</dbReference>
<organism evidence="10 11">
    <name type="scientific">Brevundimonas naejangsanensis</name>
    <dbReference type="NCBI Taxonomy" id="588932"/>
    <lineage>
        <taxon>Bacteria</taxon>
        <taxon>Pseudomonadati</taxon>
        <taxon>Pseudomonadota</taxon>
        <taxon>Alphaproteobacteria</taxon>
        <taxon>Caulobacterales</taxon>
        <taxon>Caulobacteraceae</taxon>
        <taxon>Brevundimonas</taxon>
    </lineage>
</organism>
<evidence type="ECO:0000256" key="8">
    <source>
        <dbReference type="SAM" id="MobiDB-lite"/>
    </source>
</evidence>
<dbReference type="NCBIfam" id="TIGR01954">
    <property type="entry name" value="nusA_Cterm_rpt"/>
    <property type="match status" value="1"/>
</dbReference>
<evidence type="ECO:0000256" key="5">
    <source>
        <dbReference type="ARBA" id="ARBA00023015"/>
    </source>
</evidence>
<dbReference type="KEGG" id="bne:DA69_12625"/>
<dbReference type="NCBIfam" id="TIGR01953">
    <property type="entry name" value="NusA"/>
    <property type="match status" value="1"/>
</dbReference>
<evidence type="ECO:0000313" key="11">
    <source>
        <dbReference type="Proteomes" id="UP000077603"/>
    </source>
</evidence>
<dbReference type="RefSeq" id="WP_025976365.1">
    <property type="nucleotide sequence ID" value="NZ_CP015614.1"/>
</dbReference>
<evidence type="ECO:0000256" key="1">
    <source>
        <dbReference type="ARBA" id="ARBA00022472"/>
    </source>
</evidence>
<evidence type="ECO:0000256" key="4">
    <source>
        <dbReference type="ARBA" id="ARBA00022884"/>
    </source>
</evidence>
<dbReference type="GO" id="GO:0031564">
    <property type="term" value="P:transcription antitermination"/>
    <property type="evidence" value="ECO:0007669"/>
    <property type="project" value="UniProtKB-UniRule"/>
</dbReference>
<feature type="region of interest" description="Disordered" evidence="8">
    <location>
        <begin position="542"/>
        <end position="581"/>
    </location>
</feature>
<keyword evidence="3 7" id="KW-0889">Transcription antitermination</keyword>
<dbReference type="SUPFAM" id="SSF47794">
    <property type="entry name" value="Rad51 N-terminal domain-like"/>
    <property type="match status" value="1"/>
</dbReference>
<dbReference type="OrthoDB" id="9807233at2"/>
<gene>
    <name evidence="7" type="primary">nusA</name>
    <name evidence="10" type="ORF">DA69_12625</name>
</gene>
<dbReference type="AlphaFoldDB" id="A0A172Y8G3"/>
<dbReference type="Pfam" id="PF14520">
    <property type="entry name" value="HHH_5"/>
    <property type="match status" value="2"/>
</dbReference>
<dbReference type="PROSITE" id="PS50126">
    <property type="entry name" value="S1"/>
    <property type="match status" value="1"/>
</dbReference>
<dbReference type="InterPro" id="IPR010995">
    <property type="entry name" value="DNA_repair_Rad51/TF_NusA_a-hlx"/>
</dbReference>
<evidence type="ECO:0000256" key="2">
    <source>
        <dbReference type="ARBA" id="ARBA00022490"/>
    </source>
</evidence>
<dbReference type="GO" id="GO:0005829">
    <property type="term" value="C:cytosol"/>
    <property type="evidence" value="ECO:0007669"/>
    <property type="project" value="TreeGrafter"/>
</dbReference>
<dbReference type="InterPro" id="IPR010214">
    <property type="entry name" value="Tscrpt_termin_fac_NusA_C_rpt"/>
</dbReference>
<evidence type="ECO:0000313" key="10">
    <source>
        <dbReference type="EMBL" id="ANF55507.1"/>
    </source>
</evidence>
<dbReference type="InterPro" id="IPR004087">
    <property type="entry name" value="KH_dom"/>
</dbReference>
<proteinExistence type="inferred from homology"/>
<protein>
    <recommendedName>
        <fullName evidence="7">Transcription termination/antitermination protein NusA</fullName>
    </recommendedName>
</protein>
<dbReference type="InterPro" id="IPR025249">
    <property type="entry name" value="TF_NusA_KH_1st"/>
</dbReference>
<dbReference type="InterPro" id="IPR030842">
    <property type="entry name" value="TF_NusA_bacterial"/>
</dbReference>
<evidence type="ECO:0000256" key="6">
    <source>
        <dbReference type="ARBA" id="ARBA00023163"/>
    </source>
</evidence>
<dbReference type="Pfam" id="PF00575">
    <property type="entry name" value="S1"/>
    <property type="match status" value="1"/>
</dbReference>
<dbReference type="SMART" id="SM00322">
    <property type="entry name" value="KH"/>
    <property type="match status" value="2"/>
</dbReference>
<dbReference type="Gene3D" id="2.40.50.140">
    <property type="entry name" value="Nucleic acid-binding proteins"/>
    <property type="match status" value="1"/>
</dbReference>
<dbReference type="GO" id="GO:0003723">
    <property type="term" value="F:RNA binding"/>
    <property type="evidence" value="ECO:0007669"/>
    <property type="project" value="UniProtKB-UniRule"/>
</dbReference>
<dbReference type="PANTHER" id="PTHR22648:SF0">
    <property type="entry name" value="TRANSCRIPTION TERMINATION_ANTITERMINATION PROTEIN NUSA"/>
    <property type="match status" value="1"/>
</dbReference>
<dbReference type="EMBL" id="CP015614">
    <property type="protein sequence ID" value="ANF55507.1"/>
    <property type="molecule type" value="Genomic_DNA"/>
</dbReference>
<dbReference type="InterPro" id="IPR012340">
    <property type="entry name" value="NA-bd_OB-fold"/>
</dbReference>
<dbReference type="InterPro" id="IPR058582">
    <property type="entry name" value="KH_NusA_2nd"/>
</dbReference>
<dbReference type="InterPro" id="IPR010213">
    <property type="entry name" value="TF_NusA"/>
</dbReference>
<dbReference type="Proteomes" id="UP000077603">
    <property type="component" value="Chromosome"/>
</dbReference>
<dbReference type="InterPro" id="IPR036555">
    <property type="entry name" value="NusA_N_sf"/>
</dbReference>
<keyword evidence="1 7" id="KW-0806">Transcription termination</keyword>
<dbReference type="GO" id="GO:0003700">
    <property type="term" value="F:DNA-binding transcription factor activity"/>
    <property type="evidence" value="ECO:0007669"/>
    <property type="project" value="InterPro"/>
</dbReference>
<keyword evidence="11" id="KW-1185">Reference proteome</keyword>
<comment type="subunit">
    <text evidence="7">Monomer. Binds directly to the core enzyme of the DNA-dependent RNA polymerase and to nascent RNA.</text>
</comment>
<dbReference type="InterPro" id="IPR003029">
    <property type="entry name" value="S1_domain"/>
</dbReference>
<comment type="subcellular location">
    <subcellularLocation>
        <location evidence="7">Cytoplasm</location>
    </subcellularLocation>
</comment>
<feature type="domain" description="S1 motif" evidence="9">
    <location>
        <begin position="152"/>
        <end position="216"/>
    </location>
</feature>
<evidence type="ECO:0000259" key="9">
    <source>
        <dbReference type="PROSITE" id="PS50126"/>
    </source>
</evidence>
<dbReference type="eggNOG" id="COG0195">
    <property type="taxonomic scope" value="Bacteria"/>
</dbReference>
<dbReference type="PANTHER" id="PTHR22648">
    <property type="entry name" value="TRANSCRIPTION TERMINATION FACTOR NUSA"/>
    <property type="match status" value="1"/>
</dbReference>
<dbReference type="CDD" id="cd02134">
    <property type="entry name" value="KH-II_NusA_rpt1"/>
    <property type="match status" value="1"/>
</dbReference>
<dbReference type="STRING" id="588932.DA69_12625"/>
<dbReference type="GO" id="GO:0000166">
    <property type="term" value="F:nucleotide binding"/>
    <property type="evidence" value="ECO:0007669"/>
    <property type="project" value="InterPro"/>
</dbReference>
<dbReference type="Pfam" id="PF08529">
    <property type="entry name" value="NusA_N"/>
    <property type="match status" value="1"/>
</dbReference>
<dbReference type="SUPFAM" id="SSF50249">
    <property type="entry name" value="Nucleic acid-binding proteins"/>
    <property type="match status" value="1"/>
</dbReference>
<sequence>MAVTGISANRLELLSIADAVAREKSIDREIVIDAIEEAIQKGAKSRYGAHHDIRAKIDHKTGELTLTRHVTIVADDWQPEDELEEFNDSAMVRLRDAVKRDAEAEVGKEYVEVLPPFEFGRVQTQMARQVVTGKVREAERANQYEEFKDRVGEIVNGTVKRVEYGNTIVDLGRGEGIMRRDQSIPREVFNIGDRVRTYIYDVRPEAKGPQVMLSRAHPGFMAKLFAQEVPEVYDGVIEIRAAARDAGSRAKMAVLSNDSSIDPVGACVGMRGSRVQAVVAELQGEKIDIIPWVDDEPTFIVNALAPAEVAKVVLDEEADRVEVVVPDEQLSLAIGRRGQNVRLASQLTGWQIDIITESQDSERRQREFAERTTLFQEALDVDETIAQLLVTEGFATVEDLAFVEPYEIAEIEGFDEDTAEELQTRAREHLDRLAAELDAKRVALGVEDGVLEVPGVTAAIAVALGEGGVKTVEDLADLATDEIRGGYEVRGGERVKVAGVLESFNLSQEDAERLILQARVAAGWIDASELPQPEYVEEETFEGEFDGDFDGEGEDAPAADASDDGEAQAAAVNLDDQSRDM</sequence>
<dbReference type="Pfam" id="PF26594">
    <property type="entry name" value="KH_NusA_2nd"/>
    <property type="match status" value="1"/>
</dbReference>
<dbReference type="CDD" id="cd22529">
    <property type="entry name" value="KH-II_NusA_rpt2"/>
    <property type="match status" value="1"/>
</dbReference>
<dbReference type="Pfam" id="PF13184">
    <property type="entry name" value="KH_NusA_1st"/>
    <property type="match status" value="1"/>
</dbReference>
<dbReference type="InterPro" id="IPR009019">
    <property type="entry name" value="KH_sf_prok-type"/>
</dbReference>
<keyword evidence="6 7" id="KW-0804">Transcription</keyword>
<dbReference type="SUPFAM" id="SSF69705">
    <property type="entry name" value="Transcription factor NusA, N-terminal domain"/>
    <property type="match status" value="1"/>
</dbReference>
<dbReference type="FunFam" id="2.40.50.140:FF:000058">
    <property type="entry name" value="Transcription termination/antitermination protein NusA"/>
    <property type="match status" value="1"/>
</dbReference>
<dbReference type="GO" id="GO:0006353">
    <property type="term" value="P:DNA-templated transcription termination"/>
    <property type="evidence" value="ECO:0007669"/>
    <property type="project" value="UniProtKB-UniRule"/>
</dbReference>